<organism evidence="1 2">
    <name type="scientific">Nonomuraea angiospora</name>
    <dbReference type="NCBI Taxonomy" id="46172"/>
    <lineage>
        <taxon>Bacteria</taxon>
        <taxon>Bacillati</taxon>
        <taxon>Actinomycetota</taxon>
        <taxon>Actinomycetes</taxon>
        <taxon>Streptosporangiales</taxon>
        <taxon>Streptosporangiaceae</taxon>
        <taxon>Nonomuraea</taxon>
    </lineage>
</organism>
<comment type="caution">
    <text evidence="1">The sequence shown here is derived from an EMBL/GenBank/DDBJ whole genome shotgun (WGS) entry which is preliminary data.</text>
</comment>
<gene>
    <name evidence="1" type="ORF">H4W80_007065</name>
</gene>
<dbReference type="RefSeq" id="WP_192788962.1">
    <property type="nucleotide sequence ID" value="NZ_JADBEK010000001.1"/>
</dbReference>
<evidence type="ECO:0000313" key="1">
    <source>
        <dbReference type="EMBL" id="MBE1588807.1"/>
    </source>
</evidence>
<dbReference type="EMBL" id="JADBEK010000001">
    <property type="protein sequence ID" value="MBE1588807.1"/>
    <property type="molecule type" value="Genomic_DNA"/>
</dbReference>
<accession>A0ABR9M8F9</accession>
<sequence length="208" mass="23371">MGLDYSYELYLHRRDIPSVLSDLATDRTADHEPTRSTVVEPPEGQHLVMPFTSGFTGGRTLLLGPGLALDLTIRFAEDQHVLDYARARSILPEDTGSQWSTDADSRRHYDIGYIYLTVHEASWLHPDYLELCFMAATSSMSRLFRESVSIRDFFATLTIRNSGLLCMLDVEDDGRIVVSAGNQRLFEPVPGTRWASIADLLSAYNLIP</sequence>
<dbReference type="Proteomes" id="UP000633509">
    <property type="component" value="Unassembled WGS sequence"/>
</dbReference>
<reference evidence="1 2" key="1">
    <citation type="submission" date="2020-10" db="EMBL/GenBank/DDBJ databases">
        <title>Sequencing the genomes of 1000 actinobacteria strains.</title>
        <authorList>
            <person name="Klenk H.-P."/>
        </authorList>
    </citation>
    <scope>NUCLEOTIDE SEQUENCE [LARGE SCALE GENOMIC DNA]</scope>
    <source>
        <strain evidence="1 2">DSM 43173</strain>
    </source>
</reference>
<protein>
    <submittedName>
        <fullName evidence="1">Uncharacterized protein</fullName>
    </submittedName>
</protein>
<proteinExistence type="predicted"/>
<name>A0ABR9M8F9_9ACTN</name>
<keyword evidence="2" id="KW-1185">Reference proteome</keyword>
<evidence type="ECO:0000313" key="2">
    <source>
        <dbReference type="Proteomes" id="UP000633509"/>
    </source>
</evidence>